<dbReference type="InterPro" id="IPR037151">
    <property type="entry name" value="AlkB-like_sf"/>
</dbReference>
<feature type="compositionally biased region" description="Low complexity" evidence="1">
    <location>
        <begin position="14"/>
        <end position="28"/>
    </location>
</feature>
<dbReference type="SUPFAM" id="SSF51197">
    <property type="entry name" value="Clavaminate synthase-like"/>
    <property type="match status" value="1"/>
</dbReference>
<sequence>MSDQSGSDGDGDTDSLFSSSSLSSAPGSPRDVAAQTAEEGSFRIASRRAPAVPGLLFFPDLLSASLCSDVVSSVADCGYFTDEVVGRNQAMLFARARPSECRPRRDTIDPPGDRSKRRKVEGEADEADHGGLPAWVTRLIAELERKLDGLVDDELHRLLFAPRLRPPAERTSTHAKTDAETALRSRQLILNLYRPGEGLSSHVDLMRFGDGIMLASFGAPQRGVVMEFTRVAQDQHAEQTIVHSLFLPSGSLLILSGEARYDWKHGIPARRFDLVRDDDDDDDDDSAVRLERGTRLSVTIRWMGEGGDVVGHEDADSLASGPVPG</sequence>
<dbReference type="Proteomes" id="UP000323386">
    <property type="component" value="Unassembled WGS sequence"/>
</dbReference>
<keyword evidence="4" id="KW-1185">Reference proteome</keyword>
<dbReference type="EMBL" id="OOIP01000005">
    <property type="protein sequence ID" value="SPO36731.1"/>
    <property type="molecule type" value="Genomic_DNA"/>
</dbReference>
<dbReference type="Gene3D" id="2.60.120.590">
    <property type="entry name" value="Alpha-ketoglutarate-dependent dioxygenase AlkB-like"/>
    <property type="match status" value="1"/>
</dbReference>
<reference evidence="3 4" key="1">
    <citation type="submission" date="2018-03" db="EMBL/GenBank/DDBJ databases">
        <authorList>
            <person name="Guldener U."/>
        </authorList>
    </citation>
    <scope>NUCLEOTIDE SEQUENCE [LARGE SCALE GENOMIC DNA]</scope>
    <source>
        <strain evidence="3 4">DAOM196992</strain>
    </source>
</reference>
<feature type="compositionally biased region" description="Basic and acidic residues" evidence="1">
    <location>
        <begin position="97"/>
        <end position="114"/>
    </location>
</feature>
<dbReference type="GO" id="GO:0016706">
    <property type="term" value="F:2-oxoglutarate-dependent dioxygenase activity"/>
    <property type="evidence" value="ECO:0007669"/>
    <property type="project" value="TreeGrafter"/>
</dbReference>
<feature type="domain" description="Fe2OG dioxygenase" evidence="2">
    <location>
        <begin position="184"/>
        <end position="304"/>
    </location>
</feature>
<feature type="region of interest" description="Disordered" evidence="1">
    <location>
        <begin position="97"/>
        <end position="127"/>
    </location>
</feature>
<evidence type="ECO:0000256" key="1">
    <source>
        <dbReference type="SAM" id="MobiDB-lite"/>
    </source>
</evidence>
<dbReference type="PANTHER" id="PTHR21052">
    <property type="entry name" value="SPERMATOGENESIS ASSOCIATED 11-RELATED"/>
    <property type="match status" value="1"/>
</dbReference>
<dbReference type="GO" id="GO:0006631">
    <property type="term" value="P:fatty acid metabolic process"/>
    <property type="evidence" value="ECO:0007669"/>
    <property type="project" value="TreeGrafter"/>
</dbReference>
<dbReference type="InterPro" id="IPR032870">
    <property type="entry name" value="ALKBH7-like"/>
</dbReference>
<dbReference type="Pfam" id="PF13532">
    <property type="entry name" value="2OG-FeII_Oxy_2"/>
    <property type="match status" value="1"/>
</dbReference>
<dbReference type="GO" id="GO:0005759">
    <property type="term" value="C:mitochondrial matrix"/>
    <property type="evidence" value="ECO:0007669"/>
    <property type="project" value="TreeGrafter"/>
</dbReference>
<dbReference type="InterPro" id="IPR005123">
    <property type="entry name" value="Oxoglu/Fe-dep_dioxygenase_dom"/>
</dbReference>
<dbReference type="InterPro" id="IPR027450">
    <property type="entry name" value="AlkB-like"/>
</dbReference>
<organism evidence="3 4">
    <name type="scientific">Pseudozyma flocculosa</name>
    <dbReference type="NCBI Taxonomy" id="84751"/>
    <lineage>
        <taxon>Eukaryota</taxon>
        <taxon>Fungi</taxon>
        <taxon>Dikarya</taxon>
        <taxon>Basidiomycota</taxon>
        <taxon>Ustilaginomycotina</taxon>
        <taxon>Ustilaginomycetes</taxon>
        <taxon>Ustilaginales</taxon>
        <taxon>Ustilaginaceae</taxon>
        <taxon>Pseudozyma</taxon>
    </lineage>
</organism>
<gene>
    <name evidence="3" type="ORF">PSFLO_02202</name>
</gene>
<dbReference type="PANTHER" id="PTHR21052:SF0">
    <property type="entry name" value="ALPHA-KETOGLUTARATE-DEPENDENT DIOXYGENASE ALKB HOMOLOG 7, MITOCHONDRIAL"/>
    <property type="match status" value="1"/>
</dbReference>
<feature type="region of interest" description="Disordered" evidence="1">
    <location>
        <begin position="1"/>
        <end position="37"/>
    </location>
</feature>
<proteinExistence type="predicted"/>
<dbReference type="GO" id="GO:0006974">
    <property type="term" value="P:DNA damage response"/>
    <property type="evidence" value="ECO:0007669"/>
    <property type="project" value="InterPro"/>
</dbReference>
<evidence type="ECO:0000259" key="2">
    <source>
        <dbReference type="PROSITE" id="PS51471"/>
    </source>
</evidence>
<dbReference type="AlphaFoldDB" id="A0A5C3F0E5"/>
<evidence type="ECO:0000313" key="4">
    <source>
        <dbReference type="Proteomes" id="UP000323386"/>
    </source>
</evidence>
<dbReference type="PROSITE" id="PS51471">
    <property type="entry name" value="FE2OG_OXY"/>
    <property type="match status" value="1"/>
</dbReference>
<name>A0A5C3F0E5_9BASI</name>
<accession>A0A5C3F0E5</accession>
<dbReference type="OrthoDB" id="412814at2759"/>
<evidence type="ECO:0000313" key="3">
    <source>
        <dbReference type="EMBL" id="SPO36731.1"/>
    </source>
</evidence>
<protein>
    <recommendedName>
        <fullName evidence="2">Fe2OG dioxygenase domain-containing protein</fullName>
    </recommendedName>
</protein>